<evidence type="ECO:0000256" key="6">
    <source>
        <dbReference type="ARBA" id="ARBA00023296"/>
    </source>
</evidence>
<organism evidence="8">
    <name type="scientific">marine sediment metagenome</name>
    <dbReference type="NCBI Taxonomy" id="412755"/>
    <lineage>
        <taxon>unclassified sequences</taxon>
        <taxon>metagenomes</taxon>
        <taxon>ecological metagenomes</taxon>
    </lineage>
</organism>
<dbReference type="InterPro" id="IPR020991">
    <property type="entry name" value="Connector_podovirus"/>
</dbReference>
<name>A0A0F9A7B6_9ZZZZ</name>
<dbReference type="AlphaFoldDB" id="A0A0F9A7B6"/>
<gene>
    <name evidence="8" type="ORF">LCGC14_2883770</name>
</gene>
<comment type="caution">
    <text evidence="8">The sequence shown here is derived from an EMBL/GenBank/DDBJ whole genome shotgun (WGS) entry which is preliminary data.</text>
</comment>
<protein>
    <submittedName>
        <fullName evidence="8">Uncharacterized protein</fullName>
    </submittedName>
</protein>
<comment type="subcellular location">
    <subcellularLocation>
        <location evidence="1">Virion</location>
    </subcellularLocation>
</comment>
<sequence length="136" mass="14547">MLLEPPPELRGKELRVKFISSLAQAQNAVATGNIDRLAAFVGGLSGTPGYEDVTDKFDADQAVDEYGHLIGAPAKLVVPDDKVAERRQIRAEQLEQQRQQEVQLELAKAAAGPAANLAQTDLSEDNPLSRVADAGT</sequence>
<dbReference type="GO" id="GO:0046718">
    <property type="term" value="P:symbiont entry into host cell"/>
    <property type="evidence" value="ECO:0007669"/>
    <property type="project" value="UniProtKB-KW"/>
</dbReference>
<evidence type="ECO:0000313" key="8">
    <source>
        <dbReference type="EMBL" id="KKK74439.1"/>
    </source>
</evidence>
<keyword evidence="5" id="KW-0231">Viral genome packaging</keyword>
<accession>A0A0F9A7B6</accession>
<evidence type="ECO:0000256" key="7">
    <source>
        <dbReference type="SAM" id="MobiDB-lite"/>
    </source>
</evidence>
<evidence type="ECO:0000256" key="4">
    <source>
        <dbReference type="ARBA" id="ARBA00022844"/>
    </source>
</evidence>
<evidence type="ECO:0000256" key="3">
    <source>
        <dbReference type="ARBA" id="ARBA00022612"/>
    </source>
</evidence>
<keyword evidence="3" id="KW-1188">Viral release from host cell</keyword>
<dbReference type="EMBL" id="LAZR01056317">
    <property type="protein sequence ID" value="KKK74439.1"/>
    <property type="molecule type" value="Genomic_DNA"/>
</dbReference>
<dbReference type="GO" id="GO:0044423">
    <property type="term" value="C:virion component"/>
    <property type="evidence" value="ECO:0007669"/>
    <property type="project" value="UniProtKB-KW"/>
</dbReference>
<keyword evidence="6" id="KW-1160">Virus entry into host cell</keyword>
<keyword evidence="2" id="KW-1162">Viral penetration into host cytoplasm</keyword>
<proteinExistence type="predicted"/>
<evidence type="ECO:0000256" key="5">
    <source>
        <dbReference type="ARBA" id="ARBA00023219"/>
    </source>
</evidence>
<evidence type="ECO:0000256" key="2">
    <source>
        <dbReference type="ARBA" id="ARBA00022595"/>
    </source>
</evidence>
<keyword evidence="4" id="KW-0946">Virion</keyword>
<feature type="region of interest" description="Disordered" evidence="7">
    <location>
        <begin position="115"/>
        <end position="136"/>
    </location>
</feature>
<evidence type="ECO:0000256" key="1">
    <source>
        <dbReference type="ARBA" id="ARBA00004328"/>
    </source>
</evidence>
<reference evidence="8" key="1">
    <citation type="journal article" date="2015" name="Nature">
        <title>Complex archaea that bridge the gap between prokaryotes and eukaryotes.</title>
        <authorList>
            <person name="Spang A."/>
            <person name="Saw J.H."/>
            <person name="Jorgensen S.L."/>
            <person name="Zaremba-Niedzwiedzka K."/>
            <person name="Martijn J."/>
            <person name="Lind A.E."/>
            <person name="van Eijk R."/>
            <person name="Schleper C."/>
            <person name="Guy L."/>
            <person name="Ettema T.J."/>
        </authorList>
    </citation>
    <scope>NUCLEOTIDE SEQUENCE</scope>
</reference>
<dbReference type="Pfam" id="PF12236">
    <property type="entry name" value="Head-tail_con"/>
    <property type="match status" value="1"/>
</dbReference>